<dbReference type="Proteomes" id="UP000008784">
    <property type="component" value="Unassembled WGS sequence"/>
</dbReference>
<organism evidence="1 2">
    <name type="scientific">Arthrobotrys oligospora (strain ATCC 24927 / CBS 115.81 / DSM 1491)</name>
    <name type="common">Nematode-trapping fungus</name>
    <name type="synonym">Didymozoophaga oligospora</name>
    <dbReference type="NCBI Taxonomy" id="756982"/>
    <lineage>
        <taxon>Eukaryota</taxon>
        <taxon>Fungi</taxon>
        <taxon>Dikarya</taxon>
        <taxon>Ascomycota</taxon>
        <taxon>Pezizomycotina</taxon>
        <taxon>Orbiliomycetes</taxon>
        <taxon>Orbiliales</taxon>
        <taxon>Orbiliaceae</taxon>
        <taxon>Orbilia</taxon>
        <taxon>Orbilia oligospora</taxon>
    </lineage>
</organism>
<name>G1XJX2_ARTOA</name>
<reference evidence="1 2" key="1">
    <citation type="journal article" date="2011" name="PLoS Pathog.">
        <title>Genomic and proteomic analyses of the fungus Arthrobotrys oligospora provide insights into nematode-trap formation.</title>
        <authorList>
            <person name="Yang J."/>
            <person name="Wang L."/>
            <person name="Ji X."/>
            <person name="Feng Y."/>
            <person name="Li X."/>
            <person name="Zou C."/>
            <person name="Xu J."/>
            <person name="Ren Y."/>
            <person name="Mi Q."/>
            <person name="Wu J."/>
            <person name="Liu S."/>
            <person name="Liu Y."/>
            <person name="Huang X."/>
            <person name="Wang H."/>
            <person name="Niu X."/>
            <person name="Li J."/>
            <person name="Liang L."/>
            <person name="Luo Y."/>
            <person name="Ji K."/>
            <person name="Zhou W."/>
            <person name="Yu Z."/>
            <person name="Li G."/>
            <person name="Liu Y."/>
            <person name="Li L."/>
            <person name="Qiao M."/>
            <person name="Feng L."/>
            <person name="Zhang K.-Q."/>
        </authorList>
    </citation>
    <scope>NUCLEOTIDE SEQUENCE [LARGE SCALE GENOMIC DNA]</scope>
    <source>
        <strain evidence="2">ATCC 24927 / CBS 115.81 / DSM 1491</strain>
    </source>
</reference>
<dbReference type="OrthoDB" id="10340603at2759"/>
<proteinExistence type="predicted"/>
<dbReference type="GeneID" id="22895769"/>
<keyword evidence="2" id="KW-1185">Reference proteome</keyword>
<dbReference type="RefSeq" id="XP_011124784.1">
    <property type="nucleotide sequence ID" value="XM_011126482.1"/>
</dbReference>
<accession>G1XJX2</accession>
<sequence length="369" mass="40858">MPNLGLQTLLCKAIHMAQEAVQQHEGAVKSEDTPSFQLQVPVTVVNSGCALQSIPGGDIETTLRGLIWPGSPEIQHVRTFQAQDVFTTKETLCQGLSAGSYSLLMCNVGLHLSLCTGVAQMTTVGNLIREYLSYPTVRQRHHIGPVLQTHLQEILSAQPDEIDAILQTIGDPIRRQIPIIISILARDLLHTGLSVKQHRFLFACPEITGTSNIVALPLEGSLCLSSVGEIFAIITTRCLERAPYRCNNVLKSETATNDETRMARSSVPIHHLPPVRAALEPRAPRTSFELRCKAVEIRIIYFHSNRLESGHLLHHPSPTTLLDPRFAFNRVSAWLSPWSRYQTLPNGQMFSPPEGYSEGNIDILKIFVS</sequence>
<dbReference type="HOGENOM" id="CLU_750001_0_0_1"/>
<dbReference type="InParanoid" id="G1XJX2"/>
<dbReference type="AlphaFoldDB" id="G1XJX2"/>
<gene>
    <name evidence="1" type="ORF">AOL_s00109g1</name>
</gene>
<dbReference type="EMBL" id="ADOT01000191">
    <property type="protein sequence ID" value="EGX46429.1"/>
    <property type="molecule type" value="Genomic_DNA"/>
</dbReference>
<comment type="caution">
    <text evidence="1">The sequence shown here is derived from an EMBL/GenBank/DDBJ whole genome shotgun (WGS) entry which is preliminary data.</text>
</comment>
<evidence type="ECO:0000313" key="1">
    <source>
        <dbReference type="EMBL" id="EGX46429.1"/>
    </source>
</evidence>
<protein>
    <submittedName>
        <fullName evidence="1">Uncharacterized protein</fullName>
    </submittedName>
</protein>
<evidence type="ECO:0000313" key="2">
    <source>
        <dbReference type="Proteomes" id="UP000008784"/>
    </source>
</evidence>